<dbReference type="InterPro" id="IPR007321">
    <property type="entry name" value="Transposase_28"/>
</dbReference>
<sequence length="278" mass="31323">MLGGLFGGHEDPESDPIYWACNKYPSELNISDFTKLRDQDRVPNGVRMIFLNKKDRPCSPLEGQVAITSDALTYGMRLPIHPFFRDILKSYNVCLYQLSPNIWTQAVGTWFLLQEQEARGRQGERKKAKSEKEKRSTASALSGPGKLPIQSLEDKEDLEILDEDALKMVKKLRTVSSRFSSYQKWKSGMLPEASTSPTPQEKSKPLAYPEIWHIKKVLEDRPVDISPAVLNMLSDPTSKAVVAVRVLTKDKVKLKANLASSEVDVAEFSKKFDHANQA</sequence>
<dbReference type="EMBL" id="JBFOLJ010000007">
    <property type="protein sequence ID" value="KAL2521240.1"/>
    <property type="molecule type" value="Genomic_DNA"/>
</dbReference>
<dbReference type="Pfam" id="PF04195">
    <property type="entry name" value="Transposase_28"/>
    <property type="match status" value="1"/>
</dbReference>
<evidence type="ECO:0000259" key="2">
    <source>
        <dbReference type="Pfam" id="PF04195"/>
    </source>
</evidence>
<organism evidence="3 4">
    <name type="scientific">Forsythia ovata</name>
    <dbReference type="NCBI Taxonomy" id="205694"/>
    <lineage>
        <taxon>Eukaryota</taxon>
        <taxon>Viridiplantae</taxon>
        <taxon>Streptophyta</taxon>
        <taxon>Embryophyta</taxon>
        <taxon>Tracheophyta</taxon>
        <taxon>Spermatophyta</taxon>
        <taxon>Magnoliopsida</taxon>
        <taxon>eudicotyledons</taxon>
        <taxon>Gunneridae</taxon>
        <taxon>Pentapetalae</taxon>
        <taxon>asterids</taxon>
        <taxon>lamiids</taxon>
        <taxon>Lamiales</taxon>
        <taxon>Oleaceae</taxon>
        <taxon>Forsythieae</taxon>
        <taxon>Forsythia</taxon>
    </lineage>
</organism>
<dbReference type="Proteomes" id="UP001604277">
    <property type="component" value="Unassembled WGS sequence"/>
</dbReference>
<feature type="compositionally biased region" description="Basic and acidic residues" evidence="1">
    <location>
        <begin position="121"/>
        <end position="136"/>
    </location>
</feature>
<keyword evidence="4" id="KW-1185">Reference proteome</keyword>
<evidence type="ECO:0000313" key="4">
    <source>
        <dbReference type="Proteomes" id="UP001604277"/>
    </source>
</evidence>
<dbReference type="AlphaFoldDB" id="A0ABD1U9K4"/>
<feature type="region of interest" description="Disordered" evidence="1">
    <location>
        <begin position="121"/>
        <end position="146"/>
    </location>
</feature>
<name>A0ABD1U9K4_9LAMI</name>
<accession>A0ABD1U9K4</accession>
<feature type="domain" description="Transposase (putative) gypsy type" evidence="2">
    <location>
        <begin position="68"/>
        <end position="105"/>
    </location>
</feature>
<gene>
    <name evidence="3" type="ORF">Fot_25163</name>
</gene>
<proteinExistence type="predicted"/>
<evidence type="ECO:0000313" key="3">
    <source>
        <dbReference type="EMBL" id="KAL2521240.1"/>
    </source>
</evidence>
<reference evidence="4" key="1">
    <citation type="submission" date="2024-07" db="EMBL/GenBank/DDBJ databases">
        <title>Two chromosome-level genome assemblies of Korean endemic species Abeliophyllum distichum and Forsythia ovata (Oleaceae).</title>
        <authorList>
            <person name="Jang H."/>
        </authorList>
    </citation>
    <scope>NUCLEOTIDE SEQUENCE [LARGE SCALE GENOMIC DNA]</scope>
</reference>
<comment type="caution">
    <text evidence="3">The sequence shown here is derived from an EMBL/GenBank/DDBJ whole genome shotgun (WGS) entry which is preliminary data.</text>
</comment>
<evidence type="ECO:0000256" key="1">
    <source>
        <dbReference type="SAM" id="MobiDB-lite"/>
    </source>
</evidence>
<protein>
    <recommendedName>
        <fullName evidence="2">Transposase (putative) gypsy type domain-containing protein</fullName>
    </recommendedName>
</protein>